<keyword evidence="1" id="KW-1133">Transmembrane helix</keyword>
<dbReference type="Proteomes" id="UP000239471">
    <property type="component" value="Unassembled WGS sequence"/>
</dbReference>
<feature type="transmembrane region" description="Helical" evidence="1">
    <location>
        <begin position="149"/>
        <end position="173"/>
    </location>
</feature>
<feature type="transmembrane region" description="Helical" evidence="1">
    <location>
        <begin position="193"/>
        <end position="211"/>
    </location>
</feature>
<accession>A0A2T0BDS6</accession>
<reference evidence="2 3" key="1">
    <citation type="submission" date="2018-03" db="EMBL/GenBank/DDBJ databases">
        <title>Genome sequence of Clostridium vincentii DSM 10228.</title>
        <authorList>
            <person name="Poehlein A."/>
            <person name="Daniel R."/>
        </authorList>
    </citation>
    <scope>NUCLEOTIDE SEQUENCE [LARGE SCALE GENOMIC DNA]</scope>
    <source>
        <strain evidence="2 3">DSM 10228</strain>
    </source>
</reference>
<evidence type="ECO:0000313" key="2">
    <source>
        <dbReference type="EMBL" id="PRR82039.1"/>
    </source>
</evidence>
<proteinExistence type="predicted"/>
<feature type="transmembrane region" description="Helical" evidence="1">
    <location>
        <begin position="218"/>
        <end position="241"/>
    </location>
</feature>
<keyword evidence="1" id="KW-0472">Membrane</keyword>
<dbReference type="EMBL" id="PVXQ01000021">
    <property type="protein sequence ID" value="PRR82039.1"/>
    <property type="molecule type" value="Genomic_DNA"/>
</dbReference>
<name>A0A2T0BDS6_9CLOT</name>
<keyword evidence="3" id="KW-1185">Reference proteome</keyword>
<sequence>MKELNNISVKPKENKTLLYLTILIVILTATCSSIGIWHEQLYSKETVGSLAQCIGQDISNLFFISPILLASAFYASKGNKIAKIIWIGTIITNVYTYSIYCFAVHFNFLFHLYCSILGLSIFSALIFFVKYINEDFKNWFTEKVPTKTIGLFLFITASMFSVLWLSTSLPAVLTNTVPEGIIKDNLFTSPVQVLDFSFYLPLMFISSVMVIKKKTLGYLLAPMMIVLIILTYINIICLMIVTMQKTLSNDIPIIIDLCIVTFICICFLYLFLKNISESSQNAKRL</sequence>
<evidence type="ECO:0000256" key="1">
    <source>
        <dbReference type="SAM" id="Phobius"/>
    </source>
</evidence>
<feature type="transmembrane region" description="Helical" evidence="1">
    <location>
        <begin position="108"/>
        <end position="129"/>
    </location>
</feature>
<protein>
    <submittedName>
        <fullName evidence="2">Uncharacterized protein</fullName>
    </submittedName>
</protein>
<comment type="caution">
    <text evidence="2">The sequence shown here is derived from an EMBL/GenBank/DDBJ whole genome shotgun (WGS) entry which is preliminary data.</text>
</comment>
<feature type="transmembrane region" description="Helical" evidence="1">
    <location>
        <begin position="84"/>
        <end position="102"/>
    </location>
</feature>
<feature type="transmembrane region" description="Helical" evidence="1">
    <location>
        <begin position="58"/>
        <end position="75"/>
    </location>
</feature>
<organism evidence="2 3">
    <name type="scientific">Clostridium vincentii</name>
    <dbReference type="NCBI Taxonomy" id="52704"/>
    <lineage>
        <taxon>Bacteria</taxon>
        <taxon>Bacillati</taxon>
        <taxon>Bacillota</taxon>
        <taxon>Clostridia</taxon>
        <taxon>Eubacteriales</taxon>
        <taxon>Clostridiaceae</taxon>
        <taxon>Clostridium</taxon>
    </lineage>
</organism>
<keyword evidence="1" id="KW-0812">Transmembrane</keyword>
<evidence type="ECO:0000313" key="3">
    <source>
        <dbReference type="Proteomes" id="UP000239471"/>
    </source>
</evidence>
<feature type="transmembrane region" description="Helical" evidence="1">
    <location>
        <begin position="16"/>
        <end position="38"/>
    </location>
</feature>
<dbReference type="AlphaFoldDB" id="A0A2T0BDS6"/>
<feature type="transmembrane region" description="Helical" evidence="1">
    <location>
        <begin position="253"/>
        <end position="272"/>
    </location>
</feature>
<gene>
    <name evidence="2" type="ORF">CLVI_21040</name>
</gene>